<dbReference type="InterPro" id="IPR036388">
    <property type="entry name" value="WH-like_DNA-bd_sf"/>
</dbReference>
<reference evidence="11 12" key="1">
    <citation type="submission" date="2020-10" db="EMBL/GenBank/DDBJ databases">
        <title>Sequencing the genomes of 1000 actinobacteria strains.</title>
        <authorList>
            <person name="Klenk H.-P."/>
        </authorList>
    </citation>
    <scope>NUCLEOTIDE SEQUENCE [LARGE SCALE GENOMIC DNA]</scope>
    <source>
        <strain evidence="11 12">DSM 45157</strain>
    </source>
</reference>
<evidence type="ECO:0000256" key="5">
    <source>
        <dbReference type="ARBA" id="ARBA00022491"/>
    </source>
</evidence>
<keyword evidence="5" id="KW-0678">Repressor</keyword>
<dbReference type="PANTHER" id="PTHR33202:SF2">
    <property type="entry name" value="FERRIC UPTAKE REGULATION PROTEIN"/>
    <property type="match status" value="1"/>
</dbReference>
<evidence type="ECO:0000256" key="6">
    <source>
        <dbReference type="ARBA" id="ARBA00022723"/>
    </source>
</evidence>
<evidence type="ECO:0000256" key="10">
    <source>
        <dbReference type="ARBA" id="ARBA00023163"/>
    </source>
</evidence>
<comment type="subunit">
    <text evidence="3">Homodimer.</text>
</comment>
<keyword evidence="10" id="KW-0804">Transcription</keyword>
<organism evidence="11 12">
    <name type="scientific">Nocardiopsis terrae</name>
    <dbReference type="NCBI Taxonomy" id="372655"/>
    <lineage>
        <taxon>Bacteria</taxon>
        <taxon>Bacillati</taxon>
        <taxon>Actinomycetota</taxon>
        <taxon>Actinomycetes</taxon>
        <taxon>Streptosporangiales</taxon>
        <taxon>Nocardiopsidaceae</taxon>
        <taxon>Nocardiopsis</taxon>
    </lineage>
</organism>
<dbReference type="InterPro" id="IPR043135">
    <property type="entry name" value="Fur_C"/>
</dbReference>
<comment type="similarity">
    <text evidence="2">Belongs to the Fur family.</text>
</comment>
<keyword evidence="6" id="KW-0479">Metal-binding</keyword>
<dbReference type="EMBL" id="JADBDY010000001">
    <property type="protein sequence ID" value="MBE1458623.1"/>
    <property type="molecule type" value="Genomic_DNA"/>
</dbReference>
<accession>A0ABR9HHZ4</accession>
<gene>
    <name evidence="11" type="ORF">H4W79_002837</name>
</gene>
<dbReference type="PANTHER" id="PTHR33202">
    <property type="entry name" value="ZINC UPTAKE REGULATION PROTEIN"/>
    <property type="match status" value="1"/>
</dbReference>
<comment type="subcellular location">
    <subcellularLocation>
        <location evidence="1">Cytoplasm</location>
    </subcellularLocation>
</comment>
<evidence type="ECO:0000256" key="3">
    <source>
        <dbReference type="ARBA" id="ARBA00011738"/>
    </source>
</evidence>
<comment type="caution">
    <text evidence="11">The sequence shown here is derived from an EMBL/GenBank/DDBJ whole genome shotgun (WGS) entry which is preliminary data.</text>
</comment>
<keyword evidence="9" id="KW-0238">DNA-binding</keyword>
<evidence type="ECO:0000313" key="11">
    <source>
        <dbReference type="EMBL" id="MBE1458623.1"/>
    </source>
</evidence>
<keyword evidence="8" id="KW-0805">Transcription regulation</keyword>
<dbReference type="InterPro" id="IPR002481">
    <property type="entry name" value="FUR"/>
</dbReference>
<keyword evidence="7" id="KW-0862">Zinc</keyword>
<dbReference type="SUPFAM" id="SSF46785">
    <property type="entry name" value="Winged helix' DNA-binding domain"/>
    <property type="match status" value="1"/>
</dbReference>
<evidence type="ECO:0000256" key="7">
    <source>
        <dbReference type="ARBA" id="ARBA00022833"/>
    </source>
</evidence>
<evidence type="ECO:0000313" key="12">
    <source>
        <dbReference type="Proteomes" id="UP000598217"/>
    </source>
</evidence>
<evidence type="ECO:0000256" key="8">
    <source>
        <dbReference type="ARBA" id="ARBA00023015"/>
    </source>
</evidence>
<dbReference type="Pfam" id="PF01475">
    <property type="entry name" value="FUR"/>
    <property type="match status" value="1"/>
</dbReference>
<proteinExistence type="inferred from homology"/>
<dbReference type="CDD" id="cd07153">
    <property type="entry name" value="Fur_like"/>
    <property type="match status" value="1"/>
</dbReference>
<sequence length="131" mass="14999">MVKTPRYEEAVLKVLGHGARFLSCREIHREMERALPSAPGSPSLSTIYRTVHRMAQEELLDTVHSPDGERLYRRCRTPARHHHLFCRLCGRVEEIVHLAELAEVAERVRGTSGFGELDYSFELTGVCPRCR</sequence>
<evidence type="ECO:0000256" key="4">
    <source>
        <dbReference type="ARBA" id="ARBA00022490"/>
    </source>
</evidence>
<dbReference type="Gene3D" id="1.10.10.10">
    <property type="entry name" value="Winged helix-like DNA-binding domain superfamily/Winged helix DNA-binding domain"/>
    <property type="match status" value="1"/>
</dbReference>
<evidence type="ECO:0000256" key="9">
    <source>
        <dbReference type="ARBA" id="ARBA00023125"/>
    </source>
</evidence>
<name>A0ABR9HHZ4_9ACTN</name>
<dbReference type="Gene3D" id="3.30.1490.190">
    <property type="match status" value="1"/>
</dbReference>
<dbReference type="InterPro" id="IPR036390">
    <property type="entry name" value="WH_DNA-bd_sf"/>
</dbReference>
<evidence type="ECO:0000256" key="2">
    <source>
        <dbReference type="ARBA" id="ARBA00007957"/>
    </source>
</evidence>
<dbReference type="RefSeq" id="WP_191269380.1">
    <property type="nucleotide sequence ID" value="NZ_BMXJ01000003.1"/>
</dbReference>
<keyword evidence="12" id="KW-1185">Reference proteome</keyword>
<protein>
    <submittedName>
        <fullName evidence="11">Fur family ferric uptake transcriptional regulator</fullName>
    </submittedName>
</protein>
<evidence type="ECO:0000256" key="1">
    <source>
        <dbReference type="ARBA" id="ARBA00004496"/>
    </source>
</evidence>
<keyword evidence="4" id="KW-0963">Cytoplasm</keyword>
<dbReference type="Proteomes" id="UP000598217">
    <property type="component" value="Unassembled WGS sequence"/>
</dbReference>